<dbReference type="InterPro" id="IPR017871">
    <property type="entry name" value="ABC_transporter-like_CS"/>
</dbReference>
<keyword evidence="4 10" id="KW-0812">Transmembrane</keyword>
<feature type="transmembrane region" description="Helical" evidence="10">
    <location>
        <begin position="422"/>
        <end position="450"/>
    </location>
</feature>
<keyword evidence="14" id="KW-1185">Reference proteome</keyword>
<dbReference type="EMBL" id="JAOAOG010000326">
    <property type="protein sequence ID" value="KAJ6228606.1"/>
    <property type="molecule type" value="Genomic_DNA"/>
</dbReference>
<feature type="compositionally biased region" description="Basic and acidic residues" evidence="9">
    <location>
        <begin position="234"/>
        <end position="246"/>
    </location>
</feature>
<keyword evidence="5" id="KW-0547">Nucleotide-binding</keyword>
<dbReference type="PANTHER" id="PTHR24223:SF456">
    <property type="entry name" value="MULTIDRUG RESISTANCE-ASSOCIATED PROTEIN LETHAL(2)03659"/>
    <property type="match status" value="1"/>
</dbReference>
<feature type="transmembrane region" description="Helical" evidence="10">
    <location>
        <begin position="1121"/>
        <end position="1141"/>
    </location>
</feature>
<feature type="compositionally biased region" description="Basic and acidic residues" evidence="9">
    <location>
        <begin position="193"/>
        <end position="227"/>
    </location>
</feature>
<dbReference type="CDD" id="cd03250">
    <property type="entry name" value="ABCC_MRP_domain1"/>
    <property type="match status" value="1"/>
</dbReference>
<dbReference type="SUPFAM" id="SSF52540">
    <property type="entry name" value="P-loop containing nucleoside triphosphate hydrolases"/>
    <property type="match status" value="2"/>
</dbReference>
<accession>A0ABQ8X7Q8</accession>
<comment type="similarity">
    <text evidence="2">Belongs to the ABC transporter superfamily. ABCC family. Conjugate transporter (TC 3.A.1.208) subfamily.</text>
</comment>
<dbReference type="PANTHER" id="PTHR24223">
    <property type="entry name" value="ATP-BINDING CASSETTE SUB-FAMILY C"/>
    <property type="match status" value="1"/>
</dbReference>
<comment type="caution">
    <text evidence="13">The sequence shown here is derived from an EMBL/GenBank/DDBJ whole genome shotgun (WGS) entry which is preliminary data.</text>
</comment>
<evidence type="ECO:0000256" key="1">
    <source>
        <dbReference type="ARBA" id="ARBA00004141"/>
    </source>
</evidence>
<dbReference type="PROSITE" id="PS50929">
    <property type="entry name" value="ABC_TM1F"/>
    <property type="match status" value="2"/>
</dbReference>
<feature type="transmembrane region" description="Helical" evidence="10">
    <location>
        <begin position="94"/>
        <end position="115"/>
    </location>
</feature>
<dbReference type="CDD" id="cd03244">
    <property type="entry name" value="ABCC_MRP_domain2"/>
    <property type="match status" value="1"/>
</dbReference>
<feature type="domain" description="ABC transporter" evidence="11">
    <location>
        <begin position="1186"/>
        <end position="1422"/>
    </location>
</feature>
<evidence type="ECO:0000256" key="9">
    <source>
        <dbReference type="SAM" id="MobiDB-lite"/>
    </source>
</evidence>
<feature type="transmembrane region" description="Helical" evidence="10">
    <location>
        <begin position="127"/>
        <end position="144"/>
    </location>
</feature>
<feature type="domain" description="ABC transporter" evidence="11">
    <location>
        <begin position="507"/>
        <end position="731"/>
    </location>
</feature>
<keyword evidence="6" id="KW-0067">ATP-binding</keyword>
<feature type="transmembrane region" description="Helical" evidence="10">
    <location>
        <begin position="978"/>
        <end position="1001"/>
    </location>
</feature>
<feature type="transmembrane region" description="Helical" evidence="10">
    <location>
        <begin position="1007"/>
        <end position="1026"/>
    </location>
</feature>
<dbReference type="InterPro" id="IPR027417">
    <property type="entry name" value="P-loop_NTPase"/>
</dbReference>
<feature type="transmembrane region" description="Helical" evidence="10">
    <location>
        <begin position="392"/>
        <end position="416"/>
    </location>
</feature>
<dbReference type="InterPro" id="IPR050173">
    <property type="entry name" value="ABC_transporter_C-like"/>
</dbReference>
<evidence type="ECO:0000256" key="5">
    <source>
        <dbReference type="ARBA" id="ARBA00022741"/>
    </source>
</evidence>
<dbReference type="Pfam" id="PF00005">
    <property type="entry name" value="ABC_tran"/>
    <property type="match status" value="2"/>
</dbReference>
<feature type="transmembrane region" description="Helical" evidence="10">
    <location>
        <begin position="1096"/>
        <end position="1115"/>
    </location>
</feature>
<evidence type="ECO:0000256" key="7">
    <source>
        <dbReference type="ARBA" id="ARBA00022989"/>
    </source>
</evidence>
<protein>
    <submittedName>
        <fullName evidence="13">Multidrug-resistance like protein</fullName>
    </submittedName>
</protein>
<evidence type="ECO:0000256" key="6">
    <source>
        <dbReference type="ARBA" id="ARBA00022840"/>
    </source>
</evidence>
<sequence>MSSKKLSFSERPNPEAKANPFSRLFYGWVTPLVTLGNRKFLDQEDLFSLNDIDRCDFLSKRYSREIKNARKEGVEEVHTWAAKKMFLKYYLTAFWPKLLATIALLGSPFILQYYLEDLETHKGSNNRTLWYVFGFLITGFFSSLGEQHHVGITIDTGLRLRATLIDQIFKKSLKINLKASPPKIDVSMPGQKKKPDDKQKKKGKEKEKKKEKKKDKEKDKVSDKSKESPSPQDPNKDKKNGFDKKIDGNVDKIKKVDTKANPQTLGLIVNLMSNDTFTLMMGIIFLHQFWSGLVILVVSITMYIKLLGWSGFFGIVTMILLFPINGLIMQKLTKFYSNVMLQVDSRVKLINEMINAIKLVKLYAWEKLFNKKISDVRETELKQIKNQAVTRVFMILVWTCQPLIVATITFLIYVGWGNDLKASIVFTAIAFLNIMGLPLIFVPYAIAAYVQGLVSWKRIKQFLNSKELGESERQLQNNRLEKGKEDDFKDEDIIIKIRGASFNWEGVREEQEETDMYEILESETLDGITLDILPQMLTMVVGPVGSGKSALLSAILGEIPKTGGSINVKGSMAYSPQEPWIQNATVKDNILLYNEMNNNRYDKVIKCCALEPDLNILPAGDLTEIGEKGVNLSGGQKARISLARTVYTDNNILLLDDPLSAVDSHVGKHIFDNCIKGELLKTKTVILVTHQLQYLPQADDIIVINQGKIIERGTYQELMIRGFDFNSIVENNEKGKGKQGAGKMQLDYTNLSKKTVGDQKQKLVDDSSSDSDTLLDLNLQKTDRGEEFELEENKEPVNAWINLNDDQDLIEKEIYTVMNEEDIRIKKQQQMDLKDNAGAVLIDEEARKRGAVKWKYYKFYIIAAGGIFIGFLVFFGSFLSIFSSLFNQYWLAIWIDEDTLPNKSTAWFLTIYILIGVFRIAIETVKGIIMAFGSVKASRNIHNSVLNRIMKAPMSFFDTTPAGRILNRFNKDQFDCDIMIFPHMDGFLSTCITIILTLLAIASVTPLFLIPAILLGIVYYKVLQYYRSTNRDIKRLENVSRSPIINNFSAVLNGLPVIRSYKIQGVFKKKSRELVNKNSAAIYCEWGCNRWLGVRVELIGTFLVFFAALFIWIAADSLGVAFAGLALSYSMQVSALFNWVVRNFAELEKAMNSIERLRQYSRVKTEKPYEIPETAPGKEWPENGFIEFKNISMRYREGLDPVLKKVSAKIKSNEKIGIVGRTGSGKSSLVLCIFRIVELFEGKILIDGVDISTIGLHELRGKLSIIPQDPVLFTGTIRDNLDPFGELKRSDKELWTILEQVYLKEKIQSLENKLDQEISQESSNFSVGEKQLFCLARALARKSKILILDEATASVDTETDTLIQKTIRKQFKDCTMITIAHRLNTIMDSDRIIGLEKGELVEFDTPKRLLQNQEGLLTAMVLKTGKENAKKLKDIAYGKKKKYL</sequence>
<dbReference type="SUPFAM" id="SSF90123">
    <property type="entry name" value="ABC transporter transmembrane region"/>
    <property type="match status" value="2"/>
</dbReference>
<evidence type="ECO:0000259" key="12">
    <source>
        <dbReference type="PROSITE" id="PS50929"/>
    </source>
</evidence>
<feature type="transmembrane region" description="Helical" evidence="10">
    <location>
        <begin position="857"/>
        <end position="885"/>
    </location>
</feature>
<dbReference type="InterPro" id="IPR003439">
    <property type="entry name" value="ABC_transporter-like_ATP-bd"/>
</dbReference>
<feature type="domain" description="ABC transmembrane type-1" evidence="12">
    <location>
        <begin position="867"/>
        <end position="1149"/>
    </location>
</feature>
<evidence type="ECO:0000256" key="10">
    <source>
        <dbReference type="SAM" id="Phobius"/>
    </source>
</evidence>
<feature type="region of interest" description="Disordered" evidence="9">
    <location>
        <begin position="181"/>
        <end position="246"/>
    </location>
</feature>
<feature type="transmembrane region" description="Helical" evidence="10">
    <location>
        <begin position="277"/>
        <end position="300"/>
    </location>
</feature>
<name>A0ABQ8X7Q8_9EUKA</name>
<dbReference type="InterPro" id="IPR044746">
    <property type="entry name" value="ABCC_6TM_D1"/>
</dbReference>
<comment type="subcellular location">
    <subcellularLocation>
        <location evidence="1">Membrane</location>
        <topology evidence="1">Multi-pass membrane protein</topology>
    </subcellularLocation>
</comment>
<evidence type="ECO:0000256" key="4">
    <source>
        <dbReference type="ARBA" id="ARBA00022692"/>
    </source>
</evidence>
<dbReference type="PROSITE" id="PS50893">
    <property type="entry name" value="ABC_TRANSPORTER_2"/>
    <property type="match status" value="2"/>
</dbReference>
<feature type="domain" description="ABC transmembrane type-1" evidence="12">
    <location>
        <begin position="98"/>
        <end position="451"/>
    </location>
</feature>
<dbReference type="CDD" id="cd18579">
    <property type="entry name" value="ABC_6TM_ABCC_D1"/>
    <property type="match status" value="1"/>
</dbReference>
<dbReference type="InterPro" id="IPR011527">
    <property type="entry name" value="ABC1_TM_dom"/>
</dbReference>
<organism evidence="13 14">
    <name type="scientific">Anaeramoeba flamelloides</name>
    <dbReference type="NCBI Taxonomy" id="1746091"/>
    <lineage>
        <taxon>Eukaryota</taxon>
        <taxon>Metamonada</taxon>
        <taxon>Anaeramoebidae</taxon>
        <taxon>Anaeramoeba</taxon>
    </lineage>
</organism>
<dbReference type="Gene3D" id="1.20.1560.10">
    <property type="entry name" value="ABC transporter type 1, transmembrane domain"/>
    <property type="match status" value="2"/>
</dbReference>
<dbReference type="Gene3D" id="3.40.50.300">
    <property type="entry name" value="P-loop containing nucleotide triphosphate hydrolases"/>
    <property type="match status" value="2"/>
</dbReference>
<proteinExistence type="inferred from homology"/>
<dbReference type="SMART" id="SM00382">
    <property type="entry name" value="AAA"/>
    <property type="match status" value="2"/>
</dbReference>
<gene>
    <name evidence="13" type="ORF">M0813_08643</name>
</gene>
<dbReference type="InterPro" id="IPR044726">
    <property type="entry name" value="ABCC_6TM_D2"/>
</dbReference>
<evidence type="ECO:0000256" key="2">
    <source>
        <dbReference type="ARBA" id="ARBA00009726"/>
    </source>
</evidence>
<feature type="transmembrane region" description="Helical" evidence="10">
    <location>
        <begin position="905"/>
        <end position="922"/>
    </location>
</feature>
<evidence type="ECO:0000313" key="14">
    <source>
        <dbReference type="Proteomes" id="UP001150062"/>
    </source>
</evidence>
<evidence type="ECO:0000259" key="11">
    <source>
        <dbReference type="PROSITE" id="PS50893"/>
    </source>
</evidence>
<evidence type="ECO:0000313" key="13">
    <source>
        <dbReference type="EMBL" id="KAJ6228606.1"/>
    </source>
</evidence>
<feature type="transmembrane region" description="Helical" evidence="10">
    <location>
        <begin position="306"/>
        <end position="328"/>
    </location>
</feature>
<dbReference type="Proteomes" id="UP001150062">
    <property type="component" value="Unassembled WGS sequence"/>
</dbReference>
<dbReference type="InterPro" id="IPR003593">
    <property type="entry name" value="AAA+_ATPase"/>
</dbReference>
<dbReference type="InterPro" id="IPR036640">
    <property type="entry name" value="ABC1_TM_sf"/>
</dbReference>
<dbReference type="CDD" id="cd18580">
    <property type="entry name" value="ABC_6TM_ABCC_D2"/>
    <property type="match status" value="1"/>
</dbReference>
<evidence type="ECO:0000256" key="8">
    <source>
        <dbReference type="ARBA" id="ARBA00023136"/>
    </source>
</evidence>
<reference evidence="13" key="1">
    <citation type="submission" date="2022-08" db="EMBL/GenBank/DDBJ databases">
        <title>Novel sulfate-reducing endosymbionts in the free-living metamonad Anaeramoeba.</title>
        <authorList>
            <person name="Jerlstrom-Hultqvist J."/>
            <person name="Cepicka I."/>
            <person name="Gallot-Lavallee L."/>
            <person name="Salas-Leiva D."/>
            <person name="Curtis B.A."/>
            <person name="Zahonova K."/>
            <person name="Pipaliya S."/>
            <person name="Dacks J."/>
            <person name="Roger A.J."/>
        </authorList>
    </citation>
    <scope>NUCLEOTIDE SEQUENCE</scope>
    <source>
        <strain evidence="13">Schooner1</strain>
    </source>
</reference>
<dbReference type="PROSITE" id="PS00211">
    <property type="entry name" value="ABC_TRANSPORTER_1"/>
    <property type="match status" value="2"/>
</dbReference>
<dbReference type="Pfam" id="PF00664">
    <property type="entry name" value="ABC_membrane"/>
    <property type="match status" value="2"/>
</dbReference>
<keyword evidence="7 10" id="KW-1133">Transmembrane helix</keyword>
<keyword evidence="3" id="KW-0813">Transport</keyword>
<evidence type="ECO:0000256" key="3">
    <source>
        <dbReference type="ARBA" id="ARBA00022448"/>
    </source>
</evidence>
<keyword evidence="8 10" id="KW-0472">Membrane</keyword>